<dbReference type="NCBIfam" id="TIGR00481">
    <property type="entry name" value="YbhB/YbcL family Raf kinase inhibitor-like protein"/>
    <property type="match status" value="1"/>
</dbReference>
<dbReference type="SUPFAM" id="SSF49777">
    <property type="entry name" value="PEBP-like"/>
    <property type="match status" value="1"/>
</dbReference>
<keyword evidence="1" id="KW-0649">Protein kinase inhibitor</keyword>
<dbReference type="Gene3D" id="3.90.280.10">
    <property type="entry name" value="PEBP-like"/>
    <property type="match status" value="1"/>
</dbReference>
<evidence type="ECO:0000313" key="1">
    <source>
        <dbReference type="EMBL" id="UVO10189.1"/>
    </source>
</evidence>
<evidence type="ECO:0000313" key="2">
    <source>
        <dbReference type="Proteomes" id="UP001059272"/>
    </source>
</evidence>
<dbReference type="CDD" id="cd00865">
    <property type="entry name" value="PEBP_bact_arch"/>
    <property type="match status" value="1"/>
</dbReference>
<sequence>MLQLSSHSFQDGETIPGEFAFAVPDANSHIALSSNHNPHFVWHGAPEGTQSFVLICHDPDVPSRGDDVNQEGREVSASLPRVDFYHWLLLDIPASVSEIAAASHSNTITPRGKTGPNSPAGLRHGINDYTVWFSTDEQMKGNYYGYDGPCPPWNDAIVHHYIFTLYALATPALTIEGEINGASVRTALANTPVLAEAKLTGLYTLNPALL</sequence>
<organism evidence="1 2">
    <name type="scientific">Pectobacterium polonicum</name>
    <dbReference type="NCBI Taxonomy" id="2485124"/>
    <lineage>
        <taxon>Bacteria</taxon>
        <taxon>Pseudomonadati</taxon>
        <taxon>Pseudomonadota</taxon>
        <taxon>Gammaproteobacteria</taxon>
        <taxon>Enterobacterales</taxon>
        <taxon>Pectobacteriaceae</taxon>
        <taxon>Pectobacterium</taxon>
    </lineage>
</organism>
<reference evidence="1" key="1">
    <citation type="submission" date="2021-12" db="EMBL/GenBank/DDBJ databases">
        <title>Genome sequence of novel Pectobacterium sp. causing blackleg.</title>
        <authorList>
            <person name="Wang J."/>
        </authorList>
    </citation>
    <scope>NUCLEOTIDE SEQUENCE</scope>
    <source>
        <strain evidence="1">BY21311</strain>
    </source>
</reference>
<dbReference type="GO" id="GO:0004860">
    <property type="term" value="F:protein kinase inhibitor activity"/>
    <property type="evidence" value="ECO:0007669"/>
    <property type="project" value="UniProtKB-KW"/>
</dbReference>
<dbReference type="Pfam" id="PF01161">
    <property type="entry name" value="PBP"/>
    <property type="match status" value="1"/>
</dbReference>
<dbReference type="InterPro" id="IPR036610">
    <property type="entry name" value="PEBP-like_sf"/>
</dbReference>
<dbReference type="KEGG" id="ppoo:LW347_09725"/>
<proteinExistence type="predicted"/>
<name>A0AAE9NT88_9GAMM</name>
<dbReference type="Proteomes" id="UP001059272">
    <property type="component" value="Chromosome"/>
</dbReference>
<accession>A0AAE9NT88</accession>
<dbReference type="EMBL" id="CP090065">
    <property type="protein sequence ID" value="UVO10189.1"/>
    <property type="molecule type" value="Genomic_DNA"/>
</dbReference>
<gene>
    <name evidence="1" type="ORF">LW347_09725</name>
</gene>
<dbReference type="PANTHER" id="PTHR30289:SF1">
    <property type="entry name" value="PEBP (PHOSPHATIDYLETHANOLAMINE-BINDING PROTEIN) FAMILY PROTEIN"/>
    <property type="match status" value="1"/>
</dbReference>
<dbReference type="PANTHER" id="PTHR30289">
    <property type="entry name" value="UNCHARACTERIZED PROTEIN YBCL-RELATED"/>
    <property type="match status" value="1"/>
</dbReference>
<dbReference type="AlphaFoldDB" id="A0AAE9NT88"/>
<dbReference type="InterPro" id="IPR008914">
    <property type="entry name" value="PEBP"/>
</dbReference>
<dbReference type="RefSeq" id="WP_258884891.1">
    <property type="nucleotide sequence ID" value="NZ_CP090065.1"/>
</dbReference>
<protein>
    <submittedName>
        <fullName evidence="1">YbhB/YbcL family Raf kinase inhibitor-like protein</fullName>
    </submittedName>
</protein>
<dbReference type="InterPro" id="IPR005247">
    <property type="entry name" value="YbhB_YbcL/LppC-like"/>
</dbReference>